<reference evidence="2" key="2">
    <citation type="submission" date="2020-05" db="UniProtKB">
        <authorList>
            <consortium name="EnsemblMetazoa"/>
        </authorList>
    </citation>
    <scope>IDENTIFICATION</scope>
</reference>
<keyword evidence="3" id="KW-1185">Reference proteome</keyword>
<proteinExistence type="predicted"/>
<reference evidence="1 3" key="1">
    <citation type="journal article" date="2014" name="BMC Genomics">
        <title>Genome sequence of Anopheles sinensis provides insight into genetics basis of mosquito competence for malaria parasites.</title>
        <authorList>
            <person name="Zhou D."/>
            <person name="Zhang D."/>
            <person name="Ding G."/>
            <person name="Shi L."/>
            <person name="Hou Q."/>
            <person name="Ye Y."/>
            <person name="Xu Y."/>
            <person name="Zhou H."/>
            <person name="Xiong C."/>
            <person name="Li S."/>
            <person name="Yu J."/>
            <person name="Hong S."/>
            <person name="Yu X."/>
            <person name="Zou P."/>
            <person name="Chen C."/>
            <person name="Chang X."/>
            <person name="Wang W."/>
            <person name="Lv Y."/>
            <person name="Sun Y."/>
            <person name="Ma L."/>
            <person name="Shen B."/>
            <person name="Zhu C."/>
        </authorList>
    </citation>
    <scope>NUCLEOTIDE SEQUENCE [LARGE SCALE GENOMIC DNA]</scope>
</reference>
<accession>A0A084WT01</accession>
<dbReference type="VEuPathDB" id="VectorBase:ASIC021653"/>
<sequence>MAKRVILPRDNFIVKLILFAQHFLALGTRSMLLRAYDLFDRSSPMQTDGEQQLVQSPVLICYCQRSLEDFGFLALVVAASS</sequence>
<evidence type="ECO:0000313" key="2">
    <source>
        <dbReference type="EnsemblMetazoa" id="ASIC021653-PA"/>
    </source>
</evidence>
<dbReference type="AlphaFoldDB" id="A0A084WT01"/>
<dbReference type="Proteomes" id="UP000030765">
    <property type="component" value="Unassembled WGS sequence"/>
</dbReference>
<dbReference type="EMBL" id="ATLV01026783">
    <property type="status" value="NOT_ANNOTATED_CDS"/>
    <property type="molecule type" value="Genomic_DNA"/>
</dbReference>
<organism evidence="1">
    <name type="scientific">Anopheles sinensis</name>
    <name type="common">Mosquito</name>
    <dbReference type="NCBI Taxonomy" id="74873"/>
    <lineage>
        <taxon>Eukaryota</taxon>
        <taxon>Metazoa</taxon>
        <taxon>Ecdysozoa</taxon>
        <taxon>Arthropoda</taxon>
        <taxon>Hexapoda</taxon>
        <taxon>Insecta</taxon>
        <taxon>Pterygota</taxon>
        <taxon>Neoptera</taxon>
        <taxon>Endopterygota</taxon>
        <taxon>Diptera</taxon>
        <taxon>Nematocera</taxon>
        <taxon>Culicoidea</taxon>
        <taxon>Culicidae</taxon>
        <taxon>Anophelinae</taxon>
        <taxon>Anopheles</taxon>
    </lineage>
</organism>
<dbReference type="EnsemblMetazoa" id="ASIC021653-RA">
    <property type="protein sequence ID" value="ASIC021653-PA"/>
    <property type="gene ID" value="ASIC021653"/>
</dbReference>
<name>A0A084WT01_ANOSI</name>
<gene>
    <name evidence="1" type="ORF">ZHAS_00021653</name>
</gene>
<evidence type="ECO:0000313" key="3">
    <source>
        <dbReference type="Proteomes" id="UP000030765"/>
    </source>
</evidence>
<protein>
    <submittedName>
        <fullName evidence="1 2">Uncharacterized protein</fullName>
    </submittedName>
</protein>
<dbReference type="EMBL" id="KE525419">
    <property type="protein sequence ID" value="KFB53345.1"/>
    <property type="molecule type" value="Genomic_DNA"/>
</dbReference>
<evidence type="ECO:0000313" key="1">
    <source>
        <dbReference type="EMBL" id="KFB53345.1"/>
    </source>
</evidence>